<proteinExistence type="predicted"/>
<dbReference type="InParanoid" id="G5AAT5"/>
<dbReference type="SUPFAM" id="SSF53300">
    <property type="entry name" value="vWA-like"/>
    <property type="match status" value="1"/>
</dbReference>
<keyword evidence="3" id="KW-1185">Reference proteome</keyword>
<dbReference type="PANTHER" id="PTHR22796">
    <property type="entry name" value="URG4-RELATED"/>
    <property type="match status" value="1"/>
</dbReference>
<dbReference type="GO" id="GO:0003924">
    <property type="term" value="F:GTPase activity"/>
    <property type="evidence" value="ECO:0007669"/>
    <property type="project" value="InterPro"/>
</dbReference>
<organism evidence="2 3">
    <name type="scientific">Phytophthora sojae (strain P6497)</name>
    <name type="common">Soybean stem and root rot agent</name>
    <name type="synonym">Phytophthora megasperma f. sp. glycines</name>
    <dbReference type="NCBI Taxonomy" id="1094619"/>
    <lineage>
        <taxon>Eukaryota</taxon>
        <taxon>Sar</taxon>
        <taxon>Stramenopiles</taxon>
        <taxon>Oomycota</taxon>
        <taxon>Peronosporomycetes</taxon>
        <taxon>Peronosporales</taxon>
        <taxon>Peronosporaceae</taxon>
        <taxon>Phytophthora</taxon>
    </lineage>
</organism>
<dbReference type="Gene3D" id="3.40.50.300">
    <property type="entry name" value="P-loop containing nucleotide triphosphate hydrolases"/>
    <property type="match status" value="1"/>
</dbReference>
<dbReference type="SMR" id="G5AAT5"/>
<dbReference type="PANTHER" id="PTHR22796:SF1">
    <property type="entry name" value="VWFA DOMAIN-CONTAINING PROTEIN"/>
    <property type="match status" value="1"/>
</dbReference>
<dbReference type="SUPFAM" id="SSF52540">
    <property type="entry name" value="P-loop containing nucleoside triphosphate hydrolases"/>
    <property type="match status" value="1"/>
</dbReference>
<dbReference type="GO" id="GO:0005525">
    <property type="term" value="F:GTP binding"/>
    <property type="evidence" value="ECO:0007669"/>
    <property type="project" value="InterPro"/>
</dbReference>
<accession>G5AAT5</accession>
<dbReference type="Gene3D" id="3.40.50.410">
    <property type="entry name" value="von Willebrand factor, type A domain"/>
    <property type="match status" value="1"/>
</dbReference>
<dbReference type="PROSITE" id="PS51717">
    <property type="entry name" value="G_VLIG"/>
    <property type="match status" value="1"/>
</dbReference>
<dbReference type="InterPro" id="IPR036465">
    <property type="entry name" value="vWFA_dom_sf"/>
</dbReference>
<dbReference type="Proteomes" id="UP000002640">
    <property type="component" value="Unassembled WGS sequence"/>
</dbReference>
<dbReference type="Pfam" id="PF02263">
    <property type="entry name" value="GBP"/>
    <property type="match status" value="1"/>
</dbReference>
<dbReference type="Pfam" id="PF00092">
    <property type="entry name" value="VWA"/>
    <property type="match status" value="1"/>
</dbReference>
<evidence type="ECO:0000259" key="1">
    <source>
        <dbReference type="PROSITE" id="PS51717"/>
    </source>
</evidence>
<dbReference type="RefSeq" id="XP_009537280.1">
    <property type="nucleotide sequence ID" value="XM_009538985.1"/>
</dbReference>
<gene>
    <name evidence="2" type="ORF">PHYSODRAFT_528681</name>
</gene>
<dbReference type="InterPro" id="IPR030383">
    <property type="entry name" value="G_VLIG_dom"/>
</dbReference>
<dbReference type="CDD" id="cd00198">
    <property type="entry name" value="vWFA"/>
    <property type="match status" value="1"/>
</dbReference>
<dbReference type="OMA" id="CMENDAA"/>
<dbReference type="GeneID" id="20661266"/>
<dbReference type="InterPro" id="IPR002035">
    <property type="entry name" value="VWF_A"/>
</dbReference>
<dbReference type="EMBL" id="JH159162">
    <property type="protein sequence ID" value="EGZ07714.1"/>
    <property type="molecule type" value="Genomic_DNA"/>
</dbReference>
<protein>
    <recommendedName>
        <fullName evidence="1">VLIG-type G domain-containing protein</fullName>
    </recommendedName>
</protein>
<name>G5AAT5_PHYSP</name>
<dbReference type="STRING" id="1094619.G5AAT5"/>
<sequence>MGAMEVEPGLELRKVTTVKMDQAVAILVKESKTIVRRAQFPLQPDFFGEAADQFEVRSFPRACSLCAVRAIDRRVAFLFGVCAGRLGTVAFCRFNEAFTSVELTHSIDMDTSFGLAGPLVDILLTERSLCAVDGNGALQSFDIRTRRTSKKVPCEDKDKSTWIGGLLSFADELVVGRARIDSNQQLCLSSISSEDHRALPTAVVGAGLTSTDLAVGTIDDVLYVVDPREGVIYSSQLRVTVRSDAYRIERSGNAAKNSRQGCLQADKSSKGAAVHWLRVFYHVFEKFPVRSLVDMSMNPDAPFSLELQVVVTDGEAMNGGRDVCVEYFNNLMVDLKRLNKPLSGLNLSKKLKCISSEETEDQTTLEVKSVRRALMAIVSFVPVQICRAEDNMLKLLQDGEDSRSSAKRASTASSEDDSGENGADASEIAQWIRFGLLSPLLESWNGRCVVVTSMGKQSTGKSYFLNHLAGTSFAISGSRCTDGAWMSLRFVSANVLLVVLDFEGLGSFERSEQEDIFLSVLNASVSLFTVFRMESRFDKDIDGLFSRFQKGVQLIKNDPRLFRGLLYMSVKDVNINDRQGVVDELVAKLDTIFESNKDQNFLTEMYAGQLEINCSAPFGTMDYYHCMENDAARTLCEIVSPSDRAPPGFVTGKSFLDCLRIVLAKISILDWTSMDKSTQNLLVADVKQKLPGILRTGCLISLPLVSDKTIPLHLKEDVFLVGTRKKLVVSIKELCEANPGFASKWTAQNDSILLDSIADEAIDLGFDVTAVPAKKVVAVQKTIAMLFQYFLTLLGRTYGSSRLTVEDQSCFDSFVAFVLLRRKLKVERWLRGMLGEHLSEVRAQLEQRYVNPLPVYLSRCQHKCARCQLGCMHSVTHSPAIEHSCCTDHKCLGRCEYGECCADSDLIEAPPCSRSAGHEGKCECEKGEHTCGQTCVLAHASNCDKACSKRAEHTGDHRCSVQVHVCGAKCSADTCNATCLLDIQRQHSVHKCAEVQCLHTCLMDGCKNTCAEKDHFHGQGVQSRAFAEESGLTSEGDSSEGVEDDAAVAHMCAGNHACPETCQVDGICEHKVHLKKSARTYTGARGSFEYIYQEMNGCKKHCALVLASGEKDHEGSDHSCLAQAEGNDESTVHYCDVRCPSCSYYCNKHYGHMGLHATSHGNMRQTYFMAKTNDIDVEDRKYQVGERGIAEMCNLFCSKMGRGHTHYLSCEGKGDEKCVYTADASEDHRRHCVDNLFPPPDRDMDELLHAKFWSTIGWEDPCNDEERAAFAKCPYQCNAPEHEGSDEAPSFCVLDAWHKPELKPEGADDGFSYVNGHKFECVHTVDTGKFHSVLVLDSSGSMSGQPWQDLLCACNEFGIGRLEDGGENDLVTYITFDHESRIICEGARLPDALRMTVPFSGWGTKFEKGLRAANEVLSRNNFQEFKAALIFFSDGYPCDIELGIALAQHIRSTYARYDLKAFVVGFGRANLSVLQRMADEMGGEYCHVLDAKALRTEFQRIAAVLCNNEASLALEVSGTKAS</sequence>
<dbReference type="InterPro" id="IPR027417">
    <property type="entry name" value="P-loop_NTPase"/>
</dbReference>
<feature type="domain" description="VLIG-type G" evidence="1">
    <location>
        <begin position="445"/>
        <end position="515"/>
    </location>
</feature>
<evidence type="ECO:0000313" key="3">
    <source>
        <dbReference type="Proteomes" id="UP000002640"/>
    </source>
</evidence>
<dbReference type="InterPro" id="IPR015894">
    <property type="entry name" value="Guanylate-bd_N"/>
</dbReference>
<dbReference type="SMART" id="SM00327">
    <property type="entry name" value="VWA"/>
    <property type="match status" value="1"/>
</dbReference>
<reference evidence="2 3" key="1">
    <citation type="journal article" date="2006" name="Science">
        <title>Phytophthora genome sequences uncover evolutionary origins and mechanisms of pathogenesis.</title>
        <authorList>
            <person name="Tyler B.M."/>
            <person name="Tripathy S."/>
            <person name="Zhang X."/>
            <person name="Dehal P."/>
            <person name="Jiang R.H."/>
            <person name="Aerts A."/>
            <person name="Arredondo F.D."/>
            <person name="Baxter L."/>
            <person name="Bensasson D."/>
            <person name="Beynon J.L."/>
            <person name="Chapman J."/>
            <person name="Damasceno C.M."/>
            <person name="Dorrance A.E."/>
            <person name="Dou D."/>
            <person name="Dickerman A.W."/>
            <person name="Dubchak I.L."/>
            <person name="Garbelotto M."/>
            <person name="Gijzen M."/>
            <person name="Gordon S.G."/>
            <person name="Govers F."/>
            <person name="Grunwald N.J."/>
            <person name="Huang W."/>
            <person name="Ivors K.L."/>
            <person name="Jones R.W."/>
            <person name="Kamoun S."/>
            <person name="Krampis K."/>
            <person name="Lamour K.H."/>
            <person name="Lee M.K."/>
            <person name="McDonald W.H."/>
            <person name="Medina M."/>
            <person name="Meijer H.J."/>
            <person name="Nordberg E.K."/>
            <person name="Maclean D.J."/>
            <person name="Ospina-Giraldo M.D."/>
            <person name="Morris P.F."/>
            <person name="Phuntumart V."/>
            <person name="Putnam N.H."/>
            <person name="Rash S."/>
            <person name="Rose J.K."/>
            <person name="Sakihama Y."/>
            <person name="Salamov A.A."/>
            <person name="Savidor A."/>
            <person name="Scheuring C.F."/>
            <person name="Smith B.M."/>
            <person name="Sobral B.W."/>
            <person name="Terry A."/>
            <person name="Torto-Alalibo T.A."/>
            <person name="Win J."/>
            <person name="Xu Z."/>
            <person name="Zhang H."/>
            <person name="Grigoriev I.V."/>
            <person name="Rokhsar D.S."/>
            <person name="Boore J.L."/>
        </authorList>
    </citation>
    <scope>NUCLEOTIDE SEQUENCE [LARGE SCALE GENOMIC DNA]</scope>
    <source>
        <strain evidence="2 3">P6497</strain>
    </source>
</reference>
<evidence type="ECO:0000313" key="2">
    <source>
        <dbReference type="EMBL" id="EGZ07714.1"/>
    </source>
</evidence>
<dbReference type="KEGG" id="psoj:PHYSODRAFT_528681"/>